<reference evidence="6" key="1">
    <citation type="journal article" date="2019" name="Int. J. Syst. Evol. Microbiol.">
        <title>The Global Catalogue of Microorganisms (GCM) 10K type strain sequencing project: providing services to taxonomists for standard genome sequencing and annotation.</title>
        <authorList>
            <consortium name="The Broad Institute Genomics Platform"/>
            <consortium name="The Broad Institute Genome Sequencing Center for Infectious Disease"/>
            <person name="Wu L."/>
            <person name="Ma J."/>
        </authorList>
    </citation>
    <scope>NUCLEOTIDE SEQUENCE [LARGE SCALE GENOMIC DNA]</scope>
    <source>
        <strain evidence="6">CCUG 66188</strain>
    </source>
</reference>
<proteinExistence type="predicted"/>
<evidence type="ECO:0000256" key="2">
    <source>
        <dbReference type="ARBA" id="ARBA00023125"/>
    </source>
</evidence>
<dbReference type="Pfam" id="PF12833">
    <property type="entry name" value="HTH_18"/>
    <property type="match status" value="1"/>
</dbReference>
<dbReference type="Gene3D" id="1.10.10.60">
    <property type="entry name" value="Homeodomain-like"/>
    <property type="match status" value="1"/>
</dbReference>
<gene>
    <name evidence="5" type="ORF">ACFQFQ_16715</name>
</gene>
<dbReference type="PROSITE" id="PS01124">
    <property type="entry name" value="HTH_ARAC_FAMILY_2"/>
    <property type="match status" value="1"/>
</dbReference>
<organism evidence="5 6">
    <name type="scientific">Sulfitobacter porphyrae</name>
    <dbReference type="NCBI Taxonomy" id="1246864"/>
    <lineage>
        <taxon>Bacteria</taxon>
        <taxon>Pseudomonadati</taxon>
        <taxon>Pseudomonadota</taxon>
        <taxon>Alphaproteobacteria</taxon>
        <taxon>Rhodobacterales</taxon>
        <taxon>Roseobacteraceae</taxon>
        <taxon>Sulfitobacter</taxon>
    </lineage>
</organism>
<keyword evidence="6" id="KW-1185">Reference proteome</keyword>
<dbReference type="SUPFAM" id="SSF46689">
    <property type="entry name" value="Homeodomain-like"/>
    <property type="match status" value="2"/>
</dbReference>
<dbReference type="InterPro" id="IPR018060">
    <property type="entry name" value="HTH_AraC"/>
</dbReference>
<keyword evidence="1" id="KW-0805">Transcription regulation</keyword>
<evidence type="ECO:0000313" key="5">
    <source>
        <dbReference type="EMBL" id="MFC6760767.1"/>
    </source>
</evidence>
<name>A0ABW2B6F2_9RHOB</name>
<comment type="caution">
    <text evidence="5">The sequence shown here is derived from an EMBL/GenBank/DDBJ whole genome shotgun (WGS) entry which is preliminary data.</text>
</comment>
<accession>A0ABW2B6F2</accession>
<evidence type="ECO:0000313" key="6">
    <source>
        <dbReference type="Proteomes" id="UP001596353"/>
    </source>
</evidence>
<feature type="domain" description="HTH araC/xylS-type" evidence="4">
    <location>
        <begin position="132"/>
        <end position="231"/>
    </location>
</feature>
<sequence length="240" mass="26084">MTRVRMERREQVIQEGMALALAPSARWTQVTPRNHRTFRAHLVKIDLGAAPHFRGLQATSGNPIVPTEPMALEGLRSLIRYLFADLSSPHPTLSQQPASDLFAALLKEHLRSVLATDPKAPSVKGARSDLVARALEYMSAHVQDPLTVPGIAEAVGAPTRHLQDAFRVATGQSPWEHLTAMRLERARALLLAGAGRSVTAIALDCGFSHLGRFAQAYRAAYHEPPSVTLGRSKREAGVNG</sequence>
<evidence type="ECO:0000256" key="1">
    <source>
        <dbReference type="ARBA" id="ARBA00023015"/>
    </source>
</evidence>
<dbReference type="EMBL" id="JBHSWG010000001">
    <property type="protein sequence ID" value="MFC6760767.1"/>
    <property type="molecule type" value="Genomic_DNA"/>
</dbReference>
<evidence type="ECO:0000256" key="3">
    <source>
        <dbReference type="ARBA" id="ARBA00023163"/>
    </source>
</evidence>
<keyword evidence="3" id="KW-0804">Transcription</keyword>
<dbReference type="PANTHER" id="PTHR46796">
    <property type="entry name" value="HTH-TYPE TRANSCRIPTIONAL ACTIVATOR RHAS-RELATED"/>
    <property type="match status" value="1"/>
</dbReference>
<protein>
    <submittedName>
        <fullName evidence="5">Helix-turn-helix domain-containing protein</fullName>
    </submittedName>
</protein>
<dbReference type="Proteomes" id="UP001596353">
    <property type="component" value="Unassembled WGS sequence"/>
</dbReference>
<dbReference type="InterPro" id="IPR050204">
    <property type="entry name" value="AraC_XylS_family_regulators"/>
</dbReference>
<dbReference type="SMART" id="SM00342">
    <property type="entry name" value="HTH_ARAC"/>
    <property type="match status" value="1"/>
</dbReference>
<keyword evidence="2" id="KW-0238">DNA-binding</keyword>
<evidence type="ECO:0000259" key="4">
    <source>
        <dbReference type="PROSITE" id="PS01124"/>
    </source>
</evidence>
<dbReference type="InterPro" id="IPR009057">
    <property type="entry name" value="Homeodomain-like_sf"/>
</dbReference>